<dbReference type="AlphaFoldDB" id="A0A0K2VKX0"/>
<dbReference type="EMBL" id="HACA01033761">
    <property type="protein sequence ID" value="CDW51123.1"/>
    <property type="molecule type" value="Transcribed_RNA"/>
</dbReference>
<organism evidence="1">
    <name type="scientific">Lepeophtheirus salmonis</name>
    <name type="common">Salmon louse</name>
    <name type="synonym">Caligus salmonis</name>
    <dbReference type="NCBI Taxonomy" id="72036"/>
    <lineage>
        <taxon>Eukaryota</taxon>
        <taxon>Metazoa</taxon>
        <taxon>Ecdysozoa</taxon>
        <taxon>Arthropoda</taxon>
        <taxon>Crustacea</taxon>
        <taxon>Multicrustacea</taxon>
        <taxon>Hexanauplia</taxon>
        <taxon>Copepoda</taxon>
        <taxon>Siphonostomatoida</taxon>
        <taxon>Caligidae</taxon>
        <taxon>Lepeophtheirus</taxon>
    </lineage>
</organism>
<feature type="non-terminal residue" evidence="1">
    <location>
        <position position="1"/>
    </location>
</feature>
<evidence type="ECO:0000313" key="1">
    <source>
        <dbReference type="EMBL" id="CDW51123.1"/>
    </source>
</evidence>
<name>A0A0K2VKX0_LEPSM</name>
<protein>
    <submittedName>
        <fullName evidence="1">Uncharacterized protein</fullName>
    </submittedName>
</protein>
<reference evidence="1" key="1">
    <citation type="submission" date="2014-05" db="EMBL/GenBank/DDBJ databases">
        <authorList>
            <person name="Chronopoulou M."/>
        </authorList>
    </citation>
    <scope>NUCLEOTIDE SEQUENCE</scope>
    <source>
        <tissue evidence="1">Whole organism</tissue>
    </source>
</reference>
<accession>A0A0K2VKX0</accession>
<proteinExistence type="predicted"/>
<sequence>LFNFLSISIVLPNENGFVGVFCEPGNFRIRCLNIVGTA</sequence>